<comment type="caution">
    <text evidence="1">The sequence shown here is derived from an EMBL/GenBank/DDBJ whole genome shotgun (WGS) entry which is preliminary data.</text>
</comment>
<dbReference type="AlphaFoldDB" id="A0A3M7S696"/>
<organism evidence="1 2">
    <name type="scientific">Brachionus plicatilis</name>
    <name type="common">Marine rotifer</name>
    <name type="synonym">Brachionus muelleri</name>
    <dbReference type="NCBI Taxonomy" id="10195"/>
    <lineage>
        <taxon>Eukaryota</taxon>
        <taxon>Metazoa</taxon>
        <taxon>Spiralia</taxon>
        <taxon>Gnathifera</taxon>
        <taxon>Rotifera</taxon>
        <taxon>Eurotatoria</taxon>
        <taxon>Monogononta</taxon>
        <taxon>Pseudotrocha</taxon>
        <taxon>Ploima</taxon>
        <taxon>Brachionidae</taxon>
        <taxon>Brachionus</taxon>
    </lineage>
</organism>
<evidence type="ECO:0000313" key="2">
    <source>
        <dbReference type="Proteomes" id="UP000276133"/>
    </source>
</evidence>
<sequence>MMLQIITVSKNLQKKKNQLKRLSLPRQSNLFNLILLTRSSRLSALFSIFLDSKPIFGTKIIFANL</sequence>
<reference evidence="1 2" key="1">
    <citation type="journal article" date="2018" name="Sci. Rep.">
        <title>Genomic signatures of local adaptation to the degree of environmental predictability in rotifers.</title>
        <authorList>
            <person name="Franch-Gras L."/>
            <person name="Hahn C."/>
            <person name="Garcia-Roger E.M."/>
            <person name="Carmona M.J."/>
            <person name="Serra M."/>
            <person name="Gomez A."/>
        </authorList>
    </citation>
    <scope>NUCLEOTIDE SEQUENCE [LARGE SCALE GENOMIC DNA]</scope>
    <source>
        <strain evidence="1">HYR1</strain>
    </source>
</reference>
<keyword evidence="2" id="KW-1185">Reference proteome</keyword>
<gene>
    <name evidence="1" type="ORF">BpHYR1_039523</name>
</gene>
<protein>
    <submittedName>
        <fullName evidence="1">Uncharacterized protein</fullName>
    </submittedName>
</protein>
<name>A0A3M7S696_BRAPC</name>
<dbReference type="EMBL" id="REGN01001978">
    <property type="protein sequence ID" value="RNA31165.1"/>
    <property type="molecule type" value="Genomic_DNA"/>
</dbReference>
<evidence type="ECO:0000313" key="1">
    <source>
        <dbReference type="EMBL" id="RNA31165.1"/>
    </source>
</evidence>
<proteinExistence type="predicted"/>
<accession>A0A3M7S696</accession>
<dbReference type="Proteomes" id="UP000276133">
    <property type="component" value="Unassembled WGS sequence"/>
</dbReference>